<dbReference type="AlphaFoldDB" id="A0A7W8D2U7"/>
<keyword evidence="1" id="KW-0472">Membrane</keyword>
<evidence type="ECO:0000313" key="3">
    <source>
        <dbReference type="Proteomes" id="UP000521313"/>
    </source>
</evidence>
<comment type="caution">
    <text evidence="2">The sequence shown here is derived from an EMBL/GenBank/DDBJ whole genome shotgun (WGS) entry which is preliminary data.</text>
</comment>
<dbReference type="EMBL" id="JACHHD010000008">
    <property type="protein sequence ID" value="MBB5184923.1"/>
    <property type="molecule type" value="Genomic_DNA"/>
</dbReference>
<evidence type="ECO:0000256" key="1">
    <source>
        <dbReference type="SAM" id="Phobius"/>
    </source>
</evidence>
<dbReference type="Proteomes" id="UP000521313">
    <property type="component" value="Unassembled WGS sequence"/>
</dbReference>
<sequence>MKKLILSILFLTIGMSIAILVMYQEDIVVHYDAFGKADGFAPAYQVIFLPVFGALMHFLFSGINKIHIKKANPFNCSNIVFLS</sequence>
<keyword evidence="1" id="KW-0812">Transmembrane</keyword>
<evidence type="ECO:0000313" key="2">
    <source>
        <dbReference type="EMBL" id="MBB5184923.1"/>
    </source>
</evidence>
<reference evidence="2 3" key="1">
    <citation type="submission" date="2020-08" db="EMBL/GenBank/DDBJ databases">
        <title>Genomic Encyclopedia of Type Strains, Phase IV (KMG-IV): sequencing the most valuable type-strain genomes for metagenomic binning, comparative biology and taxonomic classification.</title>
        <authorList>
            <person name="Goeker M."/>
        </authorList>
    </citation>
    <scope>NUCLEOTIDE SEQUENCE [LARGE SCALE GENOMIC DNA]</scope>
    <source>
        <strain evidence="2 3">DSM 26963</strain>
    </source>
</reference>
<protein>
    <recommendedName>
        <fullName evidence="4">DUF1648 domain-containing protein</fullName>
    </recommendedName>
</protein>
<organism evidence="2 3">
    <name type="scientific">Faecalicoccus acidiformans</name>
    <dbReference type="NCBI Taxonomy" id="915173"/>
    <lineage>
        <taxon>Bacteria</taxon>
        <taxon>Bacillati</taxon>
        <taxon>Bacillota</taxon>
        <taxon>Erysipelotrichia</taxon>
        <taxon>Erysipelotrichales</taxon>
        <taxon>Erysipelotrichaceae</taxon>
        <taxon>Faecalicoccus</taxon>
    </lineage>
</organism>
<dbReference type="RefSeq" id="WP_183375328.1">
    <property type="nucleotide sequence ID" value="NZ_JACHHD010000008.1"/>
</dbReference>
<proteinExistence type="predicted"/>
<evidence type="ECO:0008006" key="4">
    <source>
        <dbReference type="Google" id="ProtNLM"/>
    </source>
</evidence>
<accession>A0A7W8D2U7</accession>
<name>A0A7W8D2U7_9FIRM</name>
<gene>
    <name evidence="2" type="ORF">HNQ43_000970</name>
</gene>
<keyword evidence="1" id="KW-1133">Transmembrane helix</keyword>
<feature type="transmembrane region" description="Helical" evidence="1">
    <location>
        <begin position="42"/>
        <end position="60"/>
    </location>
</feature>